<dbReference type="InterPro" id="IPR036390">
    <property type="entry name" value="WH_DNA-bd_sf"/>
</dbReference>
<evidence type="ECO:0000313" key="5">
    <source>
        <dbReference type="Proteomes" id="UP000824165"/>
    </source>
</evidence>
<feature type="binding site" evidence="1">
    <location>
        <position position="142"/>
    </location>
    <ligand>
        <name>Ni(2+)</name>
        <dbReference type="ChEBI" id="CHEBI:49786"/>
    </ligand>
</feature>
<comment type="caution">
    <text evidence="4">The sequence shown here is derived from an EMBL/GenBank/DDBJ whole genome shotgun (WGS) entry which is preliminary data.</text>
</comment>
<evidence type="ECO:0000259" key="2">
    <source>
        <dbReference type="Pfam" id="PF02829"/>
    </source>
</evidence>
<dbReference type="InterPro" id="IPR026043">
    <property type="entry name" value="NadR"/>
</dbReference>
<dbReference type="PANTHER" id="PTHR40068">
    <property type="entry name" value="TRANSCRIPTION REPRESSOR NIAR-RELATED"/>
    <property type="match status" value="1"/>
</dbReference>
<proteinExistence type="predicted"/>
<dbReference type="Gene3D" id="3.30.1340.20">
    <property type="entry name" value="3H domain"/>
    <property type="match status" value="1"/>
</dbReference>
<evidence type="ECO:0000256" key="1">
    <source>
        <dbReference type="PIRSR" id="PIRSR037847-1"/>
    </source>
</evidence>
<feature type="domain" description="3H" evidence="2">
    <location>
        <begin position="71"/>
        <end position="164"/>
    </location>
</feature>
<feature type="binding site" evidence="1">
    <location>
        <position position="81"/>
    </location>
    <ligand>
        <name>Ni(2+)</name>
        <dbReference type="ChEBI" id="CHEBI:49786"/>
    </ligand>
</feature>
<dbReference type="GO" id="GO:0046872">
    <property type="term" value="F:metal ion binding"/>
    <property type="evidence" value="ECO:0007669"/>
    <property type="project" value="UniProtKB-KW"/>
</dbReference>
<evidence type="ECO:0000259" key="3">
    <source>
        <dbReference type="Pfam" id="PF08279"/>
    </source>
</evidence>
<dbReference type="PANTHER" id="PTHR40068:SF1">
    <property type="entry name" value="TRANSCRIPTION REPRESSOR NIAR-RELATED"/>
    <property type="match status" value="1"/>
</dbReference>
<protein>
    <submittedName>
        <fullName evidence="4">Transcription repressor NadR</fullName>
    </submittedName>
</protein>
<reference evidence="4" key="2">
    <citation type="journal article" date="2021" name="PeerJ">
        <title>Extensive microbial diversity within the chicken gut microbiome revealed by metagenomics and culture.</title>
        <authorList>
            <person name="Gilroy R."/>
            <person name="Ravi A."/>
            <person name="Getino M."/>
            <person name="Pursley I."/>
            <person name="Horton D.L."/>
            <person name="Alikhan N.F."/>
            <person name="Baker D."/>
            <person name="Gharbi K."/>
            <person name="Hall N."/>
            <person name="Watson M."/>
            <person name="Adriaenssens E.M."/>
            <person name="Foster-Nyarko E."/>
            <person name="Jarju S."/>
            <person name="Secka A."/>
            <person name="Antonio M."/>
            <person name="Oren A."/>
            <person name="Chaudhuri R.R."/>
            <person name="La Ragione R."/>
            <person name="Hildebrand F."/>
            <person name="Pallen M.J."/>
        </authorList>
    </citation>
    <scope>NUCLEOTIDE SEQUENCE</scope>
    <source>
        <strain evidence="4">CHK181-108</strain>
    </source>
</reference>
<reference evidence="4" key="1">
    <citation type="submission" date="2020-10" db="EMBL/GenBank/DDBJ databases">
        <authorList>
            <person name="Gilroy R."/>
        </authorList>
    </citation>
    <scope>NUCLEOTIDE SEQUENCE</scope>
    <source>
        <strain evidence="4">CHK181-108</strain>
    </source>
</reference>
<dbReference type="SUPFAM" id="SSF46785">
    <property type="entry name" value="Winged helix' DNA-binding domain"/>
    <property type="match status" value="1"/>
</dbReference>
<dbReference type="InterPro" id="IPR013196">
    <property type="entry name" value="HTH_11"/>
</dbReference>
<sequence length="171" mass="19349">MNVSERRNKIVDIIENSADPVSGSLLAKECGVSRQVIVSDIAALKEKHNIIATSRGYIISKPPAAVRVLKLIHSDEEIEEELSTVVKNGGRIRDVFVWHKIYGKIEAPLEIKSMMDVAEYTESLKNGRSRPLKKVTYEYHYHTIEADSEETLDNVERALAEKGFVVKEEKR</sequence>
<dbReference type="SUPFAM" id="SSF75500">
    <property type="entry name" value="Putative transcriptional regulator TM1602, C-terminal domain"/>
    <property type="match status" value="1"/>
</dbReference>
<keyword evidence="1" id="KW-0479">Metal-binding</keyword>
<dbReference type="Gene3D" id="1.10.10.10">
    <property type="entry name" value="Winged helix-like DNA-binding domain superfamily/Winged helix DNA-binding domain"/>
    <property type="match status" value="1"/>
</dbReference>
<evidence type="ECO:0000313" key="4">
    <source>
        <dbReference type="EMBL" id="HIT86031.1"/>
    </source>
</evidence>
<dbReference type="Pfam" id="PF02829">
    <property type="entry name" value="3H"/>
    <property type="match status" value="1"/>
</dbReference>
<feature type="binding site" evidence="1">
    <location>
        <position position="73"/>
    </location>
    <ligand>
        <name>Ni(2+)</name>
        <dbReference type="ChEBI" id="CHEBI:49786"/>
    </ligand>
</feature>
<dbReference type="InterPro" id="IPR004173">
    <property type="entry name" value="3H_domain"/>
</dbReference>
<dbReference type="InterPro" id="IPR036388">
    <property type="entry name" value="WH-like_DNA-bd_sf"/>
</dbReference>
<dbReference type="Proteomes" id="UP000824165">
    <property type="component" value="Unassembled WGS sequence"/>
</dbReference>
<dbReference type="Pfam" id="PF08279">
    <property type="entry name" value="HTH_11"/>
    <property type="match status" value="1"/>
</dbReference>
<dbReference type="EMBL" id="DVLU01000097">
    <property type="protein sequence ID" value="HIT86031.1"/>
    <property type="molecule type" value="Genomic_DNA"/>
</dbReference>
<organism evidence="4 5">
    <name type="scientific">Candidatus Ornithomonoglobus intestinigallinarum</name>
    <dbReference type="NCBI Taxonomy" id="2840894"/>
    <lineage>
        <taxon>Bacteria</taxon>
        <taxon>Bacillati</taxon>
        <taxon>Bacillota</taxon>
        <taxon>Clostridia</taxon>
        <taxon>Candidatus Ornithomonoglobus</taxon>
    </lineage>
</organism>
<dbReference type="PIRSF" id="PIRSF037847">
    <property type="entry name" value="NiaR"/>
    <property type="match status" value="1"/>
</dbReference>
<feature type="binding site" evidence="1">
    <location>
        <position position="140"/>
    </location>
    <ligand>
        <name>Ni(2+)</name>
        <dbReference type="ChEBI" id="CHEBI:49786"/>
    </ligand>
</feature>
<feature type="domain" description="Helix-turn-helix type 11" evidence="3">
    <location>
        <begin position="6"/>
        <end position="58"/>
    </location>
</feature>
<keyword evidence="1" id="KW-0533">Nickel</keyword>
<name>A0A9D1H560_9FIRM</name>
<gene>
    <name evidence="4" type="ORF">IAA60_09055</name>
</gene>
<accession>A0A9D1H560</accession>
<dbReference type="AlphaFoldDB" id="A0A9D1H560"/>
<dbReference type="InterPro" id="IPR035922">
    <property type="entry name" value="3H_dom_sf"/>
</dbReference>